<evidence type="ECO:0000256" key="2">
    <source>
        <dbReference type="ARBA" id="ARBA00022679"/>
    </source>
</evidence>
<dbReference type="PANTHER" id="PTHR31147">
    <property type="entry name" value="ACYL TRANSFERASE 4"/>
    <property type="match status" value="1"/>
</dbReference>
<dbReference type="KEGG" id="egt:105953392"/>
<proteinExistence type="inferred from homology"/>
<dbReference type="PhylomeDB" id="A0A022RN46"/>
<dbReference type="OrthoDB" id="1483986at2759"/>
<dbReference type="EMBL" id="KI630323">
    <property type="protein sequence ID" value="EYU41396.1"/>
    <property type="molecule type" value="Genomic_DNA"/>
</dbReference>
<protein>
    <submittedName>
        <fullName evidence="3">Uncharacterized protein</fullName>
    </submittedName>
</protein>
<evidence type="ECO:0000313" key="4">
    <source>
        <dbReference type="Proteomes" id="UP000030748"/>
    </source>
</evidence>
<gene>
    <name evidence="3" type="ORF">MIMGU_mgv1a005907mg</name>
</gene>
<dbReference type="Gene3D" id="3.30.559.10">
    <property type="entry name" value="Chloramphenicol acetyltransferase-like domain"/>
    <property type="match status" value="2"/>
</dbReference>
<sequence>MATKYTLFYKRTLSARFSTRIYQPSNTLTRALTFKVTRQNPELIPPAKPTPHEFKPLSDFDNHEGLRFQVPVIQFYRKNPSVKSDPVEVIRKAIAKALVSYYPFAGRLREHAARKLAVECNGEGVMFIEADADVALEQFGDELQPPVPCFEELLYDAPGSGGIINAPILLIQVTRLKCGGFIFSLRFNHTMSDGAGIAQFVSAVGELARGAGVPSTPPVWERHLLNTSCTHHEHKDIPDILKTLTTLNEVVRRSFSFGTDQISALRSHLPPHLRHCTTTFEILTACLWRCRTIALSPHPDEEVGILWAMDSRRRFNPPIPDGYYGNCCIHPTAITTSESLSKNPYHYAVELLRKAKLDAMADPMMIKRLSRFSFVGGYAVSDARHLGFEDVDFGWGKAVYGGVAKGNIGFVPELLSLYLPCKNDKGENGIVVSICLSENAMEVFTKELEMLVENNDNNPMLASKS</sequence>
<dbReference type="PANTHER" id="PTHR31147:SF66">
    <property type="entry name" value="OS05G0315700 PROTEIN"/>
    <property type="match status" value="1"/>
</dbReference>
<dbReference type="eggNOG" id="ENOG502QUSI">
    <property type="taxonomic scope" value="Eukaryota"/>
</dbReference>
<organism evidence="3 4">
    <name type="scientific">Erythranthe guttata</name>
    <name type="common">Yellow monkey flower</name>
    <name type="synonym">Mimulus guttatus</name>
    <dbReference type="NCBI Taxonomy" id="4155"/>
    <lineage>
        <taxon>Eukaryota</taxon>
        <taxon>Viridiplantae</taxon>
        <taxon>Streptophyta</taxon>
        <taxon>Embryophyta</taxon>
        <taxon>Tracheophyta</taxon>
        <taxon>Spermatophyta</taxon>
        <taxon>Magnoliopsida</taxon>
        <taxon>eudicotyledons</taxon>
        <taxon>Gunneridae</taxon>
        <taxon>Pentapetalae</taxon>
        <taxon>asterids</taxon>
        <taxon>lamiids</taxon>
        <taxon>Lamiales</taxon>
        <taxon>Phrymaceae</taxon>
        <taxon>Erythranthe</taxon>
    </lineage>
</organism>
<reference evidence="3 4" key="1">
    <citation type="journal article" date="2013" name="Proc. Natl. Acad. Sci. U.S.A.">
        <title>Fine-scale variation in meiotic recombination in Mimulus inferred from population shotgun sequencing.</title>
        <authorList>
            <person name="Hellsten U."/>
            <person name="Wright K.M."/>
            <person name="Jenkins J."/>
            <person name="Shu S."/>
            <person name="Yuan Y."/>
            <person name="Wessler S.R."/>
            <person name="Schmutz J."/>
            <person name="Willis J.H."/>
            <person name="Rokhsar D.S."/>
        </authorList>
    </citation>
    <scope>NUCLEOTIDE SEQUENCE [LARGE SCALE GENOMIC DNA]</scope>
    <source>
        <strain evidence="4">cv. DUN x IM62</strain>
    </source>
</reference>
<dbReference type="GO" id="GO:0016747">
    <property type="term" value="F:acyltransferase activity, transferring groups other than amino-acyl groups"/>
    <property type="evidence" value="ECO:0000318"/>
    <property type="project" value="GO_Central"/>
</dbReference>
<dbReference type="InterPro" id="IPR050898">
    <property type="entry name" value="Plant_acyltransferase"/>
</dbReference>
<evidence type="ECO:0000256" key="1">
    <source>
        <dbReference type="ARBA" id="ARBA00009861"/>
    </source>
</evidence>
<dbReference type="Proteomes" id="UP000030748">
    <property type="component" value="Unassembled WGS sequence"/>
</dbReference>
<dbReference type="STRING" id="4155.A0A022RN46"/>
<evidence type="ECO:0000313" key="3">
    <source>
        <dbReference type="EMBL" id="EYU41396.1"/>
    </source>
</evidence>
<keyword evidence="4" id="KW-1185">Reference proteome</keyword>
<name>A0A022RN46_ERYGU</name>
<comment type="similarity">
    <text evidence="1">Belongs to the plant acyltransferase family.</text>
</comment>
<dbReference type="Pfam" id="PF02458">
    <property type="entry name" value="Transferase"/>
    <property type="match status" value="1"/>
</dbReference>
<accession>A0A022RN46</accession>
<dbReference type="AlphaFoldDB" id="A0A022RN46"/>
<keyword evidence="2" id="KW-0808">Transferase</keyword>
<dbReference type="InterPro" id="IPR023213">
    <property type="entry name" value="CAT-like_dom_sf"/>
</dbReference>